<dbReference type="AlphaFoldDB" id="A0A2H3D6R8"/>
<dbReference type="InParanoid" id="A0A2H3D6R8"/>
<organism evidence="1 2">
    <name type="scientific">Armillaria gallica</name>
    <name type="common">Bulbous honey fungus</name>
    <name type="synonym">Armillaria bulbosa</name>
    <dbReference type="NCBI Taxonomy" id="47427"/>
    <lineage>
        <taxon>Eukaryota</taxon>
        <taxon>Fungi</taxon>
        <taxon>Dikarya</taxon>
        <taxon>Basidiomycota</taxon>
        <taxon>Agaricomycotina</taxon>
        <taxon>Agaricomycetes</taxon>
        <taxon>Agaricomycetidae</taxon>
        <taxon>Agaricales</taxon>
        <taxon>Marasmiineae</taxon>
        <taxon>Physalacriaceae</taxon>
        <taxon>Armillaria</taxon>
    </lineage>
</organism>
<gene>
    <name evidence="1" type="ORF">ARMGADRAFT_616093</name>
</gene>
<sequence length="112" mass="12684">MTCTYLCIVPFRVLIFFQKVILFPTISRMRNHETFIHDRPRALKSPDASKYGFGCCGLHAFMTSPKLLCSTNTTSTVVGARRIHDALRTVLVPNSILSAFSRHYCVQLVFSN</sequence>
<protein>
    <submittedName>
        <fullName evidence="1">Uncharacterized protein</fullName>
    </submittedName>
</protein>
<dbReference type="OrthoDB" id="10573374at2759"/>
<name>A0A2H3D6R8_ARMGA</name>
<accession>A0A2H3D6R8</accession>
<evidence type="ECO:0000313" key="1">
    <source>
        <dbReference type="EMBL" id="PBK84013.1"/>
    </source>
</evidence>
<reference evidence="2" key="1">
    <citation type="journal article" date="2017" name="Nat. Ecol. Evol.">
        <title>Genome expansion and lineage-specific genetic innovations in the forest pathogenic fungi Armillaria.</title>
        <authorList>
            <person name="Sipos G."/>
            <person name="Prasanna A.N."/>
            <person name="Walter M.C."/>
            <person name="O'Connor E."/>
            <person name="Balint B."/>
            <person name="Krizsan K."/>
            <person name="Kiss B."/>
            <person name="Hess J."/>
            <person name="Varga T."/>
            <person name="Slot J."/>
            <person name="Riley R."/>
            <person name="Boka B."/>
            <person name="Rigling D."/>
            <person name="Barry K."/>
            <person name="Lee J."/>
            <person name="Mihaltcheva S."/>
            <person name="LaButti K."/>
            <person name="Lipzen A."/>
            <person name="Waldron R."/>
            <person name="Moloney N.M."/>
            <person name="Sperisen C."/>
            <person name="Kredics L."/>
            <person name="Vagvoelgyi C."/>
            <person name="Patrignani A."/>
            <person name="Fitzpatrick D."/>
            <person name="Nagy I."/>
            <person name="Doyle S."/>
            <person name="Anderson J.B."/>
            <person name="Grigoriev I.V."/>
            <person name="Gueldener U."/>
            <person name="Muensterkoetter M."/>
            <person name="Nagy L.G."/>
        </authorList>
    </citation>
    <scope>NUCLEOTIDE SEQUENCE [LARGE SCALE GENOMIC DNA]</scope>
    <source>
        <strain evidence="2">Ar21-2</strain>
    </source>
</reference>
<dbReference type="EMBL" id="KZ293701">
    <property type="protein sequence ID" value="PBK84013.1"/>
    <property type="molecule type" value="Genomic_DNA"/>
</dbReference>
<evidence type="ECO:0000313" key="2">
    <source>
        <dbReference type="Proteomes" id="UP000217790"/>
    </source>
</evidence>
<keyword evidence="2" id="KW-1185">Reference proteome</keyword>
<dbReference type="Proteomes" id="UP000217790">
    <property type="component" value="Unassembled WGS sequence"/>
</dbReference>
<proteinExistence type="predicted"/>